<gene>
    <name evidence="8" type="ORF">Cgig2_025811</name>
</gene>
<dbReference type="GO" id="GO:0046983">
    <property type="term" value="F:protein dimerization activity"/>
    <property type="evidence" value="ECO:0007669"/>
    <property type="project" value="InterPro"/>
</dbReference>
<dbReference type="OrthoDB" id="690068at2759"/>
<feature type="domain" description="BHLH" evidence="7">
    <location>
        <begin position="418"/>
        <end position="467"/>
    </location>
</feature>
<name>A0A9Q1GK13_9CARY</name>
<dbReference type="SMART" id="SM00353">
    <property type="entry name" value="HLH"/>
    <property type="match status" value="1"/>
</dbReference>
<proteinExistence type="predicted"/>
<evidence type="ECO:0000313" key="8">
    <source>
        <dbReference type="EMBL" id="KAJ8420639.1"/>
    </source>
</evidence>
<dbReference type="Proteomes" id="UP001153076">
    <property type="component" value="Unassembled WGS sequence"/>
</dbReference>
<evidence type="ECO:0000259" key="7">
    <source>
        <dbReference type="PROSITE" id="PS50888"/>
    </source>
</evidence>
<feature type="region of interest" description="Disordered" evidence="6">
    <location>
        <begin position="482"/>
        <end position="535"/>
    </location>
</feature>
<reference evidence="8" key="1">
    <citation type="submission" date="2022-04" db="EMBL/GenBank/DDBJ databases">
        <title>Carnegiea gigantea Genome sequencing and assembly v2.</title>
        <authorList>
            <person name="Copetti D."/>
            <person name="Sanderson M.J."/>
            <person name="Burquez A."/>
            <person name="Wojciechowski M.F."/>
        </authorList>
    </citation>
    <scope>NUCLEOTIDE SEQUENCE</scope>
    <source>
        <strain evidence="8">SGP5-SGP5p</strain>
        <tissue evidence="8">Aerial part</tissue>
    </source>
</reference>
<keyword evidence="5" id="KW-0539">Nucleus</keyword>
<feature type="compositionally biased region" description="Basic and acidic residues" evidence="6">
    <location>
        <begin position="482"/>
        <end position="499"/>
    </location>
</feature>
<evidence type="ECO:0000256" key="2">
    <source>
        <dbReference type="ARBA" id="ARBA00023015"/>
    </source>
</evidence>
<evidence type="ECO:0000256" key="3">
    <source>
        <dbReference type="ARBA" id="ARBA00023159"/>
    </source>
</evidence>
<feature type="compositionally biased region" description="Polar residues" evidence="6">
    <location>
        <begin position="414"/>
        <end position="423"/>
    </location>
</feature>
<evidence type="ECO:0000256" key="6">
    <source>
        <dbReference type="SAM" id="MobiDB-lite"/>
    </source>
</evidence>
<evidence type="ECO:0000256" key="5">
    <source>
        <dbReference type="ARBA" id="ARBA00023242"/>
    </source>
</evidence>
<dbReference type="PANTHER" id="PTHR46266:SF3">
    <property type="entry name" value="TRANSCRIPTION FACTOR EGL1"/>
    <property type="match status" value="1"/>
</dbReference>
<feature type="compositionally biased region" description="Basic and acidic residues" evidence="6">
    <location>
        <begin position="400"/>
        <end position="412"/>
    </location>
</feature>
<keyword evidence="9" id="KW-1185">Reference proteome</keyword>
<evidence type="ECO:0000313" key="9">
    <source>
        <dbReference type="Proteomes" id="UP001153076"/>
    </source>
</evidence>
<protein>
    <recommendedName>
        <fullName evidence="7">BHLH domain-containing protein</fullName>
    </recommendedName>
</protein>
<dbReference type="PANTHER" id="PTHR46266">
    <property type="entry name" value="TRANSCRIPTION FACTOR TT8"/>
    <property type="match status" value="1"/>
</dbReference>
<keyword evidence="3" id="KW-0010">Activator</keyword>
<dbReference type="Pfam" id="PF14215">
    <property type="entry name" value="bHLH-MYC_N"/>
    <property type="match status" value="1"/>
</dbReference>
<dbReference type="GO" id="GO:0005634">
    <property type="term" value="C:nucleus"/>
    <property type="evidence" value="ECO:0007669"/>
    <property type="project" value="UniProtKB-SubCell"/>
</dbReference>
<dbReference type="InterPro" id="IPR025610">
    <property type="entry name" value="MYC/MYB_N"/>
</dbReference>
<comment type="subcellular location">
    <subcellularLocation>
        <location evidence="1">Nucleus</location>
    </subcellularLocation>
</comment>
<dbReference type="AlphaFoldDB" id="A0A9Q1GK13"/>
<dbReference type="Pfam" id="PF22754">
    <property type="entry name" value="bHLH-TF_ACT-like_plant"/>
    <property type="match status" value="1"/>
</dbReference>
<comment type="caution">
    <text evidence="8">The sequence shown here is derived from an EMBL/GenBank/DDBJ whole genome shotgun (WGS) entry which is preliminary data.</text>
</comment>
<dbReference type="InterPro" id="IPR054502">
    <property type="entry name" value="bHLH-TF_ACT-like_plant"/>
</dbReference>
<feature type="compositionally biased region" description="Polar residues" evidence="6">
    <location>
        <begin position="525"/>
        <end position="535"/>
    </location>
</feature>
<dbReference type="Gene3D" id="4.10.280.10">
    <property type="entry name" value="Helix-loop-helix DNA-binding domain"/>
    <property type="match status" value="1"/>
</dbReference>
<dbReference type="GO" id="GO:0080090">
    <property type="term" value="P:regulation of primary metabolic process"/>
    <property type="evidence" value="ECO:0007669"/>
    <property type="project" value="UniProtKB-ARBA"/>
</dbReference>
<dbReference type="EMBL" id="JAKOGI010003264">
    <property type="protein sequence ID" value="KAJ8420639.1"/>
    <property type="molecule type" value="Genomic_DNA"/>
</dbReference>
<dbReference type="SUPFAM" id="SSF47459">
    <property type="entry name" value="HLH, helix-loop-helix DNA-binding domain"/>
    <property type="match status" value="1"/>
</dbReference>
<organism evidence="8 9">
    <name type="scientific">Carnegiea gigantea</name>
    <dbReference type="NCBI Taxonomy" id="171969"/>
    <lineage>
        <taxon>Eukaryota</taxon>
        <taxon>Viridiplantae</taxon>
        <taxon>Streptophyta</taxon>
        <taxon>Embryophyta</taxon>
        <taxon>Tracheophyta</taxon>
        <taxon>Spermatophyta</taxon>
        <taxon>Magnoliopsida</taxon>
        <taxon>eudicotyledons</taxon>
        <taxon>Gunneridae</taxon>
        <taxon>Pentapetalae</taxon>
        <taxon>Caryophyllales</taxon>
        <taxon>Cactineae</taxon>
        <taxon>Cactaceae</taxon>
        <taxon>Cactoideae</taxon>
        <taxon>Echinocereeae</taxon>
        <taxon>Carnegiea</taxon>
    </lineage>
</organism>
<dbReference type="InterPro" id="IPR036638">
    <property type="entry name" value="HLH_DNA-bd_sf"/>
</dbReference>
<keyword evidence="4" id="KW-0804">Transcription</keyword>
<dbReference type="PROSITE" id="PS50888">
    <property type="entry name" value="BHLH"/>
    <property type="match status" value="1"/>
</dbReference>
<evidence type="ECO:0000256" key="1">
    <source>
        <dbReference type="ARBA" id="ARBA00004123"/>
    </source>
</evidence>
<sequence length="618" mass="69222">MATRVDQKMEGENLREQLSLAVRSIQWSYAIFWSPSSSQPGALEWGEGYYNGDIKTRKTTLVMEMNNDQMGCQRSDQLRELYESLLAGADTTANHHVRGPSVALSPEDLTNAEWYYLVCMSFIFNIGEGLPGRSLANGQPIWLSNAHCADTTLFCRSLLAKTVVCFPFLSGVIELGATDLVEEDLGLIRHVKTTFLQNNSYPILSQKPDYSFAQFRTEVLHADLPPLMQDEDMGLVSPTASSNGFDLIQLPNNAIFFVEGGLNEEAASQAQSWHLNDDELSNCVHNSMTSSDCISQTFVNPERNAPSSPKNEAANFPSLLEEELLQDPLSEDLHYQRILSSIFDKTPQMDMGMSFHCSLGTGSSFVRWTKGGIRVSEFKAGTAQKMLKAILVEVPRLHDQPKEDGVGKEVCKQQEGNEPSSNHVLAERRRREKVNERFSVLKSLIPSVSKADKISILDDTISYLKELESRVQQLESCQELAEYNRKNKRKPQDMEERTSDNYGNDTNVGSKNKRRARDNDEDGQEYNQVSTKDSSRDNTIAISTVDKDVFIDIRCPWKETLFLDIIDTLSNLHLDTHSVQSSTTDGILSLAVKSKVRGRSSLSFGMITQALQRVLKNG</sequence>
<dbReference type="InterPro" id="IPR011598">
    <property type="entry name" value="bHLH_dom"/>
</dbReference>
<feature type="region of interest" description="Disordered" evidence="6">
    <location>
        <begin position="400"/>
        <end position="430"/>
    </location>
</feature>
<accession>A0A9Q1GK13</accession>
<keyword evidence="2" id="KW-0805">Transcription regulation</keyword>
<dbReference type="Pfam" id="PF00010">
    <property type="entry name" value="HLH"/>
    <property type="match status" value="1"/>
</dbReference>
<evidence type="ECO:0000256" key="4">
    <source>
        <dbReference type="ARBA" id="ARBA00023163"/>
    </source>
</evidence>
<feature type="compositionally biased region" description="Polar residues" evidence="6">
    <location>
        <begin position="500"/>
        <end position="510"/>
    </location>
</feature>